<keyword evidence="3 7" id="KW-0812">Transmembrane</keyword>
<dbReference type="PANTHER" id="PTHR30213">
    <property type="entry name" value="INNER MEMBRANE PROTEIN YHJD"/>
    <property type="match status" value="1"/>
</dbReference>
<feature type="region of interest" description="Disordered" evidence="6">
    <location>
        <begin position="298"/>
        <end position="346"/>
    </location>
</feature>
<feature type="transmembrane region" description="Helical" evidence="7">
    <location>
        <begin position="181"/>
        <end position="204"/>
    </location>
</feature>
<feature type="transmembrane region" description="Helical" evidence="7">
    <location>
        <begin position="92"/>
        <end position="115"/>
    </location>
</feature>
<feature type="transmembrane region" description="Helical" evidence="7">
    <location>
        <begin position="143"/>
        <end position="161"/>
    </location>
</feature>
<dbReference type="Proteomes" id="UP001595975">
    <property type="component" value="Unassembled WGS sequence"/>
</dbReference>
<dbReference type="InterPro" id="IPR017039">
    <property type="entry name" value="Virul_fac_BrkB"/>
</dbReference>
<feature type="compositionally biased region" description="Basic and acidic residues" evidence="6">
    <location>
        <begin position="322"/>
        <end position="346"/>
    </location>
</feature>
<organism evidence="8 9">
    <name type="scientific">Kitasatospora misakiensis</name>
    <dbReference type="NCBI Taxonomy" id="67330"/>
    <lineage>
        <taxon>Bacteria</taxon>
        <taxon>Bacillati</taxon>
        <taxon>Actinomycetota</taxon>
        <taxon>Actinomycetes</taxon>
        <taxon>Kitasatosporales</taxon>
        <taxon>Streptomycetaceae</taxon>
        <taxon>Kitasatospora</taxon>
    </lineage>
</organism>
<accession>A0ABW0X1N4</accession>
<name>A0ABW0X1N4_9ACTN</name>
<keyword evidence="9" id="KW-1185">Reference proteome</keyword>
<evidence type="ECO:0000256" key="4">
    <source>
        <dbReference type="ARBA" id="ARBA00022989"/>
    </source>
</evidence>
<dbReference type="Pfam" id="PF03631">
    <property type="entry name" value="Virul_fac_BrkB"/>
    <property type="match status" value="1"/>
</dbReference>
<comment type="subcellular location">
    <subcellularLocation>
        <location evidence="1">Cell membrane</location>
        <topology evidence="1">Multi-pass membrane protein</topology>
    </subcellularLocation>
</comment>
<comment type="caution">
    <text evidence="8">The sequence shown here is derived from an EMBL/GenBank/DDBJ whole genome shotgun (WGS) entry which is preliminary data.</text>
</comment>
<evidence type="ECO:0000313" key="8">
    <source>
        <dbReference type="EMBL" id="MFC5662899.1"/>
    </source>
</evidence>
<sequence>MDFLTRLPVIGPLVARVLRSRPYRVYEHFTALRGNRLAGAVTFFGFLALFPLLTVALAIAVATLSDSRVDDIQKRISDQLPGISDALNLPSLVANAGAVGLVSGVLLVLSGLGWVDTMRTSIRDLWQLPDEEGNPLLRKAWDFVVLGGLGLVSLVSLGASAAGTTLAGRIAEELGLGGGGYLLTAAGLLIAVGSDMLLFAYLLAPFPRIGHQRRGDVLRAALIGAVGFELLKILLSSYLGSVAGKSLYGAFGVPVALLLWINFVCRLLMYCVAWTATADPAAARERARERAAALVAAADEAEAAEREGAEDGEGAEGGKGAPDAKETKETEATEDTSRARPRDEES</sequence>
<evidence type="ECO:0000256" key="3">
    <source>
        <dbReference type="ARBA" id="ARBA00022692"/>
    </source>
</evidence>
<gene>
    <name evidence="8" type="ORF">ACFP3U_07860</name>
</gene>
<keyword evidence="2" id="KW-1003">Cell membrane</keyword>
<evidence type="ECO:0000256" key="5">
    <source>
        <dbReference type="ARBA" id="ARBA00023136"/>
    </source>
</evidence>
<evidence type="ECO:0000256" key="7">
    <source>
        <dbReference type="SAM" id="Phobius"/>
    </source>
</evidence>
<evidence type="ECO:0000256" key="1">
    <source>
        <dbReference type="ARBA" id="ARBA00004651"/>
    </source>
</evidence>
<feature type="transmembrane region" description="Helical" evidence="7">
    <location>
        <begin position="37"/>
        <end position="61"/>
    </location>
</feature>
<proteinExistence type="predicted"/>
<keyword evidence="4 7" id="KW-1133">Transmembrane helix</keyword>
<dbReference type="PANTHER" id="PTHR30213:SF1">
    <property type="entry name" value="INNER MEMBRANE PROTEIN YHJD"/>
    <property type="match status" value="1"/>
</dbReference>
<feature type="transmembrane region" description="Helical" evidence="7">
    <location>
        <begin position="247"/>
        <end position="265"/>
    </location>
</feature>
<dbReference type="EMBL" id="JBHSOF010000006">
    <property type="protein sequence ID" value="MFC5662899.1"/>
    <property type="molecule type" value="Genomic_DNA"/>
</dbReference>
<evidence type="ECO:0000256" key="2">
    <source>
        <dbReference type="ARBA" id="ARBA00022475"/>
    </source>
</evidence>
<evidence type="ECO:0000256" key="6">
    <source>
        <dbReference type="SAM" id="MobiDB-lite"/>
    </source>
</evidence>
<protein>
    <submittedName>
        <fullName evidence="8">YihY/virulence factor BrkB family protein</fullName>
    </submittedName>
</protein>
<evidence type="ECO:0000313" key="9">
    <source>
        <dbReference type="Proteomes" id="UP001595975"/>
    </source>
</evidence>
<dbReference type="RefSeq" id="WP_380224515.1">
    <property type="nucleotide sequence ID" value="NZ_JBHSOF010000006.1"/>
</dbReference>
<keyword evidence="5 7" id="KW-0472">Membrane</keyword>
<feature type="transmembrane region" description="Helical" evidence="7">
    <location>
        <begin position="216"/>
        <end position="235"/>
    </location>
</feature>
<reference evidence="9" key="1">
    <citation type="journal article" date="2019" name="Int. J. Syst. Evol. Microbiol.">
        <title>The Global Catalogue of Microorganisms (GCM) 10K type strain sequencing project: providing services to taxonomists for standard genome sequencing and annotation.</title>
        <authorList>
            <consortium name="The Broad Institute Genomics Platform"/>
            <consortium name="The Broad Institute Genome Sequencing Center for Infectious Disease"/>
            <person name="Wu L."/>
            <person name="Ma J."/>
        </authorList>
    </citation>
    <scope>NUCLEOTIDE SEQUENCE [LARGE SCALE GENOMIC DNA]</scope>
    <source>
        <strain evidence="9">CGMCC 4.1437</strain>
    </source>
</reference>